<sequence length="43" mass="5018">MEIMKPKKWFAGHSRLNALRGDFDCYPDFTLSLLSFFLSCVMT</sequence>
<dbReference type="EMBL" id="GBXM01013645">
    <property type="protein sequence ID" value="JAH94932.1"/>
    <property type="molecule type" value="Transcribed_RNA"/>
</dbReference>
<accession>A0A0E9WWW2</accession>
<organism evidence="1">
    <name type="scientific">Anguilla anguilla</name>
    <name type="common">European freshwater eel</name>
    <name type="synonym">Muraena anguilla</name>
    <dbReference type="NCBI Taxonomy" id="7936"/>
    <lineage>
        <taxon>Eukaryota</taxon>
        <taxon>Metazoa</taxon>
        <taxon>Chordata</taxon>
        <taxon>Craniata</taxon>
        <taxon>Vertebrata</taxon>
        <taxon>Euteleostomi</taxon>
        <taxon>Actinopterygii</taxon>
        <taxon>Neopterygii</taxon>
        <taxon>Teleostei</taxon>
        <taxon>Anguilliformes</taxon>
        <taxon>Anguillidae</taxon>
        <taxon>Anguilla</taxon>
    </lineage>
</organism>
<reference evidence="1" key="2">
    <citation type="journal article" date="2015" name="Fish Shellfish Immunol.">
        <title>Early steps in the European eel (Anguilla anguilla)-Vibrio vulnificus interaction in the gills: Role of the RtxA13 toxin.</title>
        <authorList>
            <person name="Callol A."/>
            <person name="Pajuelo D."/>
            <person name="Ebbesson L."/>
            <person name="Teles M."/>
            <person name="MacKenzie S."/>
            <person name="Amaro C."/>
        </authorList>
    </citation>
    <scope>NUCLEOTIDE SEQUENCE</scope>
</reference>
<reference evidence="1" key="1">
    <citation type="submission" date="2014-11" db="EMBL/GenBank/DDBJ databases">
        <authorList>
            <person name="Amaro Gonzalez C."/>
        </authorList>
    </citation>
    <scope>NUCLEOTIDE SEQUENCE</scope>
</reference>
<protein>
    <submittedName>
        <fullName evidence="1">Uncharacterized protein</fullName>
    </submittedName>
</protein>
<dbReference type="AlphaFoldDB" id="A0A0E9WWW2"/>
<evidence type="ECO:0000313" key="1">
    <source>
        <dbReference type="EMBL" id="JAH94932.1"/>
    </source>
</evidence>
<name>A0A0E9WWW2_ANGAN</name>
<proteinExistence type="predicted"/>